<sequence length="210" mass="24045">MGTVNSYNTPTALLKTLNEVADLLFSTVPSTDPITSTSRTVSSLEMSTIDMLQTAATHAPNNLSPFEQPIRTKRRTAEGEERWRFVTQLAVVSKSDFAFADELTKAENDAQALFILSLHSIRSTPRLDFHLESNLDAFDRVVEFKFDSVAISDEIRVVRRTVVEQAVQLDNPSTFGMKSNFRLIFLFIYFSFPIFPFHYCFIHLFQQIFW</sequence>
<protein>
    <submittedName>
        <fullName evidence="2">Uncharacterized protein</fullName>
    </submittedName>
</protein>
<keyword evidence="1" id="KW-1133">Transmembrane helix</keyword>
<gene>
    <name evidence="2" type="ORF">BLNAU_18939</name>
</gene>
<organism evidence="2 3">
    <name type="scientific">Blattamonas nauphoetae</name>
    <dbReference type="NCBI Taxonomy" id="2049346"/>
    <lineage>
        <taxon>Eukaryota</taxon>
        <taxon>Metamonada</taxon>
        <taxon>Preaxostyla</taxon>
        <taxon>Oxymonadida</taxon>
        <taxon>Blattamonas</taxon>
    </lineage>
</organism>
<evidence type="ECO:0000313" key="3">
    <source>
        <dbReference type="Proteomes" id="UP001281761"/>
    </source>
</evidence>
<accession>A0ABQ9X374</accession>
<name>A0ABQ9X374_9EUKA</name>
<evidence type="ECO:0000313" key="2">
    <source>
        <dbReference type="EMBL" id="KAK2946147.1"/>
    </source>
</evidence>
<dbReference type="Proteomes" id="UP001281761">
    <property type="component" value="Unassembled WGS sequence"/>
</dbReference>
<dbReference type="EMBL" id="JARBJD010000236">
    <property type="protein sequence ID" value="KAK2946147.1"/>
    <property type="molecule type" value="Genomic_DNA"/>
</dbReference>
<reference evidence="2 3" key="1">
    <citation type="journal article" date="2022" name="bioRxiv">
        <title>Genomics of Preaxostyla Flagellates Illuminates Evolutionary Transitions and the Path Towards Mitochondrial Loss.</title>
        <authorList>
            <person name="Novak L.V.F."/>
            <person name="Treitli S.C."/>
            <person name="Pyrih J."/>
            <person name="Halakuc P."/>
            <person name="Pipaliya S.V."/>
            <person name="Vacek V."/>
            <person name="Brzon O."/>
            <person name="Soukal P."/>
            <person name="Eme L."/>
            <person name="Dacks J.B."/>
            <person name="Karnkowska A."/>
            <person name="Elias M."/>
            <person name="Hampl V."/>
        </authorList>
    </citation>
    <scope>NUCLEOTIDE SEQUENCE [LARGE SCALE GENOMIC DNA]</scope>
    <source>
        <strain evidence="2">NAU3</strain>
        <tissue evidence="2">Gut</tissue>
    </source>
</reference>
<keyword evidence="1" id="KW-0472">Membrane</keyword>
<comment type="caution">
    <text evidence="2">The sequence shown here is derived from an EMBL/GenBank/DDBJ whole genome shotgun (WGS) entry which is preliminary data.</text>
</comment>
<keyword evidence="3" id="KW-1185">Reference proteome</keyword>
<feature type="transmembrane region" description="Helical" evidence="1">
    <location>
        <begin position="183"/>
        <end position="205"/>
    </location>
</feature>
<keyword evidence="1" id="KW-0812">Transmembrane</keyword>
<proteinExistence type="predicted"/>
<evidence type="ECO:0000256" key="1">
    <source>
        <dbReference type="SAM" id="Phobius"/>
    </source>
</evidence>